<proteinExistence type="predicted"/>
<dbReference type="EMBL" id="JBHTEY010000004">
    <property type="protein sequence ID" value="MFC7617494.1"/>
    <property type="molecule type" value="Genomic_DNA"/>
</dbReference>
<gene>
    <name evidence="1" type="ORF">ACFQV2_32805</name>
</gene>
<evidence type="ECO:0000313" key="2">
    <source>
        <dbReference type="Proteomes" id="UP001596512"/>
    </source>
</evidence>
<evidence type="ECO:0000313" key="1">
    <source>
        <dbReference type="EMBL" id="MFC7617494.1"/>
    </source>
</evidence>
<protein>
    <submittedName>
        <fullName evidence="1">Uncharacterized protein</fullName>
    </submittedName>
</protein>
<dbReference type="Proteomes" id="UP001596512">
    <property type="component" value="Unassembled WGS sequence"/>
</dbReference>
<organism evidence="1 2">
    <name type="scientific">Actinokineospora soli</name>
    <dbReference type="NCBI Taxonomy" id="1048753"/>
    <lineage>
        <taxon>Bacteria</taxon>
        <taxon>Bacillati</taxon>
        <taxon>Actinomycetota</taxon>
        <taxon>Actinomycetes</taxon>
        <taxon>Pseudonocardiales</taxon>
        <taxon>Pseudonocardiaceae</taxon>
        <taxon>Actinokineospora</taxon>
    </lineage>
</organism>
<name>A0ABW2TVY6_9PSEU</name>
<keyword evidence="2" id="KW-1185">Reference proteome</keyword>
<sequence length="60" mass="6157">MLLSAVLVAACASGSGDAWRCTAHRCELTVTGSPTLEVLDRRLKAVVAGGAVRVSGGEWT</sequence>
<accession>A0ABW2TVY6</accession>
<comment type="caution">
    <text evidence="1">The sequence shown here is derived from an EMBL/GenBank/DDBJ whole genome shotgun (WGS) entry which is preliminary data.</text>
</comment>
<reference evidence="2" key="1">
    <citation type="journal article" date="2019" name="Int. J. Syst. Evol. Microbiol.">
        <title>The Global Catalogue of Microorganisms (GCM) 10K type strain sequencing project: providing services to taxonomists for standard genome sequencing and annotation.</title>
        <authorList>
            <consortium name="The Broad Institute Genomics Platform"/>
            <consortium name="The Broad Institute Genome Sequencing Center for Infectious Disease"/>
            <person name="Wu L."/>
            <person name="Ma J."/>
        </authorList>
    </citation>
    <scope>NUCLEOTIDE SEQUENCE [LARGE SCALE GENOMIC DNA]</scope>
    <source>
        <strain evidence="2">JCM 17695</strain>
    </source>
</reference>